<organism evidence="7 8">
    <name type="scientific">Agrobacterium deltaense Zutra 3/1</name>
    <dbReference type="NCBI Taxonomy" id="1183427"/>
    <lineage>
        <taxon>Bacteria</taxon>
        <taxon>Pseudomonadati</taxon>
        <taxon>Pseudomonadota</taxon>
        <taxon>Alphaproteobacteria</taxon>
        <taxon>Hyphomicrobiales</taxon>
        <taxon>Rhizobiaceae</taxon>
        <taxon>Rhizobium/Agrobacterium group</taxon>
        <taxon>Agrobacterium</taxon>
    </lineage>
</organism>
<evidence type="ECO:0000256" key="4">
    <source>
        <dbReference type="ARBA" id="ARBA00061551"/>
    </source>
</evidence>
<keyword evidence="1" id="KW-0677">Repeat</keyword>
<dbReference type="AlphaFoldDB" id="A0A1S7QXU5"/>
<dbReference type="PROSITE" id="PS00211">
    <property type="entry name" value="ABC_TRANSPORTER_1"/>
    <property type="match status" value="2"/>
</dbReference>
<feature type="domain" description="ABC transporter" evidence="6">
    <location>
        <begin position="356"/>
        <end position="570"/>
    </location>
</feature>
<dbReference type="GO" id="GO:0005524">
    <property type="term" value="F:ATP binding"/>
    <property type="evidence" value="ECO:0007669"/>
    <property type="project" value="UniProtKB-KW"/>
</dbReference>
<dbReference type="Proteomes" id="UP000191987">
    <property type="component" value="Unassembled WGS sequence"/>
</dbReference>
<dbReference type="PANTHER" id="PTHR19211:SF14">
    <property type="entry name" value="ATP-BINDING CASSETTE SUB-FAMILY F MEMBER 1"/>
    <property type="match status" value="1"/>
</dbReference>
<evidence type="ECO:0000313" key="8">
    <source>
        <dbReference type="Proteomes" id="UP000191987"/>
    </source>
</evidence>
<dbReference type="GO" id="GO:0016887">
    <property type="term" value="F:ATP hydrolysis activity"/>
    <property type="evidence" value="ECO:0007669"/>
    <property type="project" value="InterPro"/>
</dbReference>
<dbReference type="SMART" id="SM00382">
    <property type="entry name" value="AAA"/>
    <property type="match status" value="2"/>
</dbReference>
<dbReference type="CDD" id="cd03221">
    <property type="entry name" value="ABCF_EF-3"/>
    <property type="match status" value="2"/>
</dbReference>
<keyword evidence="7" id="KW-0378">Hydrolase</keyword>
<dbReference type="PANTHER" id="PTHR19211">
    <property type="entry name" value="ATP-BINDING TRANSPORT PROTEIN-RELATED"/>
    <property type="match status" value="1"/>
</dbReference>
<name>A0A1S7QXU5_9HYPH</name>
<evidence type="ECO:0000313" key="7">
    <source>
        <dbReference type="EMBL" id="CUX43586.1"/>
    </source>
</evidence>
<proteinExistence type="inferred from homology"/>
<comment type="similarity">
    <text evidence="4">Belongs to the ABC transporter superfamily. ABCF family. YbiT subfamily.</text>
</comment>
<dbReference type="InterPro" id="IPR027417">
    <property type="entry name" value="P-loop_NTPase"/>
</dbReference>
<dbReference type="FunFam" id="3.40.50.300:FF:000070">
    <property type="entry name" value="Putative ABC transporter ATP-binding component"/>
    <property type="match status" value="1"/>
</dbReference>
<keyword evidence="2" id="KW-0547">Nucleotide-binding</keyword>
<dbReference type="InterPro" id="IPR032781">
    <property type="entry name" value="ABC_tran_Xtn"/>
</dbReference>
<dbReference type="InterPro" id="IPR003593">
    <property type="entry name" value="AAA+_ATPase"/>
</dbReference>
<gene>
    <name evidence="7" type="ORF">AGR7C_Lc100352</name>
</gene>
<accession>A0A1S7QXU5</accession>
<dbReference type="FunFam" id="3.40.50.300:FF:000011">
    <property type="entry name" value="Putative ABC transporter ATP-binding component"/>
    <property type="match status" value="1"/>
</dbReference>
<dbReference type="InterPro" id="IPR050611">
    <property type="entry name" value="ABCF"/>
</dbReference>
<dbReference type="InterPro" id="IPR017871">
    <property type="entry name" value="ABC_transporter-like_CS"/>
</dbReference>
<keyword evidence="3 7" id="KW-0067">ATP-binding</keyword>
<dbReference type="EMBL" id="FBWG01000028">
    <property type="protein sequence ID" value="CUX43586.1"/>
    <property type="molecule type" value="Genomic_DNA"/>
</dbReference>
<reference evidence="7 8" key="1">
    <citation type="submission" date="2016-01" db="EMBL/GenBank/DDBJ databases">
        <authorList>
            <person name="Oliw E.H."/>
        </authorList>
    </citation>
    <scope>NUCLEOTIDE SEQUENCE [LARGE SCALE GENOMIC DNA]</scope>
    <source>
        <strain evidence="7 8">Zutra 3-1</strain>
    </source>
</reference>
<protein>
    <recommendedName>
        <fullName evidence="5">Probable ATP-binding protein YbiT</fullName>
    </recommendedName>
</protein>
<dbReference type="Pfam" id="PF12848">
    <property type="entry name" value="ABC_tran_Xtn"/>
    <property type="match status" value="1"/>
</dbReference>
<dbReference type="Gene3D" id="3.40.50.300">
    <property type="entry name" value="P-loop containing nucleotide triphosphate hydrolases"/>
    <property type="match status" value="2"/>
</dbReference>
<sequence length="571" mass="63418">MSAAWLTRRVRQVTAAAARGIGGPLPFTGPVMIRIENISKSNSHRILYIEASAALNRGEKIGLVGPNGAGKTTLFRMITGEEQPDEGQVVVEKGMTVGYFDQDVGEMSGRSAVAEVMEGAGPVSEVAAELRELEAAMSDPDRMDEMDTIIERYGEVQARYEELDGYALEGRAREVLDGLSFSQEMMDGDVSKLSGGWKMRVALARILLMRPDVMLLDEPSNHLDLESLIWLEDFLKNYDGALLMTSHDREFMNRIVTKIIEIDAGNLTTYSGDYGFYEQQRAQNEKQQQAQFERQQAMLAKEIKFIERFKARASHASQVQSRVKKLEKIDRVEPPKRRQTVAFEFAPAPRSGEDVVALKKVNKAYGSRTIYGELDFMVRRKERWCIMGVNGAGKSTLLKLVTGTTEPDSGNVTLGASVKLGYFAQHAMDVLDGDSTILEWLEERFPKAGQAPLRALAGCFGFSGDDVEKRCRVLSGGEKARLVMAAMLFDPPNFLVLDEPTNHLDLDTKEMLIKALSDYEGTMLFVSHDRHFLAALSNRVLELTPDGIHQYGGGYTEYVESTGQEAPGLRS</sequence>
<evidence type="ECO:0000256" key="1">
    <source>
        <dbReference type="ARBA" id="ARBA00022737"/>
    </source>
</evidence>
<dbReference type="InterPro" id="IPR003439">
    <property type="entry name" value="ABC_transporter-like_ATP-bd"/>
</dbReference>
<evidence type="ECO:0000259" key="6">
    <source>
        <dbReference type="PROSITE" id="PS50893"/>
    </source>
</evidence>
<evidence type="ECO:0000256" key="3">
    <source>
        <dbReference type="ARBA" id="ARBA00022840"/>
    </source>
</evidence>
<feature type="domain" description="ABC transporter" evidence="6">
    <location>
        <begin position="33"/>
        <end position="289"/>
    </location>
</feature>
<dbReference type="PROSITE" id="PS50893">
    <property type="entry name" value="ABC_TRANSPORTER_2"/>
    <property type="match status" value="2"/>
</dbReference>
<dbReference type="SUPFAM" id="SSF52540">
    <property type="entry name" value="P-loop containing nucleoside triphosphate hydrolases"/>
    <property type="match status" value="2"/>
</dbReference>
<evidence type="ECO:0000256" key="2">
    <source>
        <dbReference type="ARBA" id="ARBA00022741"/>
    </source>
</evidence>
<dbReference type="Pfam" id="PF00005">
    <property type="entry name" value="ABC_tran"/>
    <property type="match status" value="2"/>
</dbReference>
<evidence type="ECO:0000256" key="5">
    <source>
        <dbReference type="ARBA" id="ARBA00074044"/>
    </source>
</evidence>